<dbReference type="PANTHER" id="PTHR41339">
    <property type="entry name" value="LIPL48"/>
    <property type="match status" value="1"/>
</dbReference>
<dbReference type="AlphaFoldDB" id="A0AA51NEA7"/>
<accession>A0AA51NEA7</accession>
<dbReference type="EMBL" id="CP129971">
    <property type="protein sequence ID" value="WMN12551.1"/>
    <property type="molecule type" value="Genomic_DNA"/>
</dbReference>
<evidence type="ECO:0000313" key="3">
    <source>
        <dbReference type="Proteomes" id="UP001230496"/>
    </source>
</evidence>
<dbReference type="KEGG" id="msaa:QYS49_33910"/>
<proteinExistence type="predicted"/>
<sequence length="400" mass="41699">MKKINLLAMLVLVLAFGFTACDENTVEPEVNEEEENEGIVVVTDNITENTTWSKDKVYQLGGRIVVEAGAELTIEAGTIIKGEAGSQANATALIVARDGKLFAQGTADEPIIFTSVADEIQPGEIASPNLDPTQNGLWGGVIILGNAPISASAAEVQIEGIPTSDPNGLYGGTNAEDNSGEIRYISIRHGGTNIGAGNEINGLTLGGVGSGTVIENVEIVGNQDDGIEWFGGTVNVTNALVWNAGDDGMDTDQSWSGTMDNFLVVTPAGHCFELDGPEGDVLLDVQHVFSNGTVVASSFDSDGEVERGSQDLINTDNNSGVILRNVFITGIADGQIINRVNAANVTFDNVILDVNTELTNYIPEGSEVPAGIVAGTSGQADASVFANWTWADVAANVSSL</sequence>
<reference evidence="2 3" key="1">
    <citation type="submission" date="2023-08" db="EMBL/GenBank/DDBJ databases">
        <title>Comparative genomics and taxonomic characterization of three novel marine species of genus Marivirga.</title>
        <authorList>
            <person name="Muhammad N."/>
            <person name="Kim S.-G."/>
        </authorList>
    </citation>
    <scope>NUCLEOTIDE SEQUENCE [LARGE SCALE GENOMIC DNA]</scope>
    <source>
        <strain evidence="2 3">BDSF4-3</strain>
    </source>
</reference>
<feature type="signal peptide" evidence="1">
    <location>
        <begin position="1"/>
        <end position="20"/>
    </location>
</feature>
<keyword evidence="1" id="KW-0732">Signal</keyword>
<dbReference type="RefSeq" id="WP_308350717.1">
    <property type="nucleotide sequence ID" value="NZ_CP129971.1"/>
</dbReference>
<dbReference type="Proteomes" id="UP001230496">
    <property type="component" value="Chromosome"/>
</dbReference>
<keyword evidence="3" id="KW-1185">Reference proteome</keyword>
<gene>
    <name evidence="2" type="ORF">QYS49_33910</name>
</gene>
<evidence type="ECO:0008006" key="4">
    <source>
        <dbReference type="Google" id="ProtNLM"/>
    </source>
</evidence>
<protein>
    <recommendedName>
        <fullName evidence="4">T9SS C-terminal target domain-containing protein</fullName>
    </recommendedName>
</protein>
<dbReference type="PANTHER" id="PTHR41339:SF1">
    <property type="entry name" value="SECRETED PROTEIN"/>
    <property type="match status" value="1"/>
</dbReference>
<dbReference type="InterPro" id="IPR012334">
    <property type="entry name" value="Pectin_lyas_fold"/>
</dbReference>
<evidence type="ECO:0000313" key="2">
    <source>
        <dbReference type="EMBL" id="WMN12551.1"/>
    </source>
</evidence>
<dbReference type="SUPFAM" id="SSF51126">
    <property type="entry name" value="Pectin lyase-like"/>
    <property type="match status" value="1"/>
</dbReference>
<organism evidence="2 3">
    <name type="scientific">Marivirga salinarum</name>
    <dbReference type="NCBI Taxonomy" id="3059078"/>
    <lineage>
        <taxon>Bacteria</taxon>
        <taxon>Pseudomonadati</taxon>
        <taxon>Bacteroidota</taxon>
        <taxon>Cytophagia</taxon>
        <taxon>Cytophagales</taxon>
        <taxon>Marivirgaceae</taxon>
        <taxon>Marivirga</taxon>
    </lineage>
</organism>
<dbReference type="PROSITE" id="PS51257">
    <property type="entry name" value="PROKAR_LIPOPROTEIN"/>
    <property type="match status" value="1"/>
</dbReference>
<evidence type="ECO:0000256" key="1">
    <source>
        <dbReference type="SAM" id="SignalP"/>
    </source>
</evidence>
<dbReference type="Gene3D" id="2.160.20.10">
    <property type="entry name" value="Single-stranded right-handed beta-helix, Pectin lyase-like"/>
    <property type="match status" value="1"/>
</dbReference>
<dbReference type="InterPro" id="IPR011050">
    <property type="entry name" value="Pectin_lyase_fold/virulence"/>
</dbReference>
<name>A0AA51NEA7_9BACT</name>
<feature type="chain" id="PRO_5041381318" description="T9SS C-terminal target domain-containing protein" evidence="1">
    <location>
        <begin position="21"/>
        <end position="400"/>
    </location>
</feature>